<reference evidence="5 6" key="1">
    <citation type="journal article" date="2015" name="Int. J. Syst. Evol. Microbiol.">
        <title>Exiguobacterium enclense sp. nov., isolated from sediment.</title>
        <authorList>
            <person name="Dastager S.G."/>
            <person name="Mawlankar R."/>
            <person name="Sonalkar V.V."/>
            <person name="Thorat M.N."/>
            <person name="Mual P."/>
            <person name="Verma A."/>
            <person name="Krishnamurthi S."/>
            <person name="Tang S.K."/>
            <person name="Li W.J."/>
        </authorList>
    </citation>
    <scope>NUCLEOTIDE SEQUENCE [LARGE SCALE GENOMIC DNA]</scope>
    <source>
        <strain evidence="5 6">NIO-1109</strain>
    </source>
</reference>
<comment type="similarity">
    <text evidence="1">Belongs to the bacterial/plant glucose-1-phosphate adenylyltransferase family.</text>
</comment>
<dbReference type="CDD" id="cd02508">
    <property type="entry name" value="ADP_Glucose_PP"/>
    <property type="match status" value="1"/>
</dbReference>
<dbReference type="InterPro" id="IPR011831">
    <property type="entry name" value="ADP-Glc_PPase"/>
</dbReference>
<comment type="caution">
    <text evidence="5">The sequence shown here is derived from an EMBL/GenBank/DDBJ whole genome shotgun (WGS) entry which is preliminary data.</text>
</comment>
<keyword evidence="2" id="KW-0320">Glycogen biosynthesis</keyword>
<dbReference type="RefSeq" id="WP_058265031.1">
    <property type="nucleotide sequence ID" value="NZ_FMYN01000002.1"/>
</dbReference>
<dbReference type="Gene3D" id="2.160.10.10">
    <property type="entry name" value="Hexapeptide repeat proteins"/>
    <property type="match status" value="1"/>
</dbReference>
<feature type="domain" description="Glucose-1-phosphate adenylyltransferase/Bifunctional protein GlmU-like C-terminal hexapeptide" evidence="4">
    <location>
        <begin position="284"/>
        <end position="350"/>
    </location>
</feature>
<proteinExistence type="inferred from homology"/>
<sequence length="366" mass="41800">MKVDLLGVINLSGEEGFFKELTEHRNLAAVPFAGRYRLIDFTLTNMVQNDIANIGIFTLEKYRGMMDHLGSGKEWDLDRSNGGLYIFPPALSQDANEFRGDLSNFHLHRDFFLRSKENYVVISGSNILSAVDYRDVLREHKESNADITVVYTKRELPCKYCRPIRFGEQNRVTAIGSRGFQPTDETFYMETVVLSKNLFVRLIDEAIARGEYDLLQSIIRSQLNRLHVHGYEYRGTSQVIHSLRSYYRESMLLLEQWGAINDFQHVYTKIKHEPPTRYLPGSDIKNSLVANGCKLEGTTTDSILFRGVKVGKHARVKNSIIMQKSVIEEGAVVEYAILDKEVTVKRGQVIRGTAEEPIVIKKQTIV</sequence>
<dbReference type="GO" id="GO:0008878">
    <property type="term" value="F:glucose-1-phosphate adenylyltransferase activity"/>
    <property type="evidence" value="ECO:0007669"/>
    <property type="project" value="InterPro"/>
</dbReference>
<evidence type="ECO:0000256" key="1">
    <source>
        <dbReference type="ARBA" id="ARBA00010443"/>
    </source>
</evidence>
<evidence type="ECO:0000313" key="6">
    <source>
        <dbReference type="Proteomes" id="UP000053797"/>
    </source>
</evidence>
<accession>A0A0V8GFJ0</accession>
<protein>
    <submittedName>
        <fullName evidence="5">Glucose-1-phosphate adenylyltransferase</fullName>
    </submittedName>
</protein>
<keyword evidence="5" id="KW-0808">Transferase</keyword>
<dbReference type="PANTHER" id="PTHR43523:SF6">
    <property type="entry name" value="GLYCOGEN BIOSYNTHESIS PROTEIN GLGD"/>
    <property type="match status" value="1"/>
</dbReference>
<organism evidence="5 6">
    <name type="scientific">Exiguobacterium indicum</name>
    <dbReference type="NCBI Taxonomy" id="296995"/>
    <lineage>
        <taxon>Bacteria</taxon>
        <taxon>Bacillati</taxon>
        <taxon>Bacillota</taxon>
        <taxon>Bacilli</taxon>
        <taxon>Bacillales</taxon>
        <taxon>Bacillales Family XII. Incertae Sedis</taxon>
        <taxon>Exiguobacterium</taxon>
    </lineage>
</organism>
<dbReference type="Pfam" id="PF00483">
    <property type="entry name" value="NTP_transferase"/>
    <property type="match status" value="1"/>
</dbReference>
<evidence type="ECO:0000259" key="4">
    <source>
        <dbReference type="Pfam" id="PF24894"/>
    </source>
</evidence>
<dbReference type="Pfam" id="PF24894">
    <property type="entry name" value="Hexapep_GlmU"/>
    <property type="match status" value="1"/>
</dbReference>
<dbReference type="InterPro" id="IPR011832">
    <property type="entry name" value="GlgDAde_trans"/>
</dbReference>
<evidence type="ECO:0000313" key="5">
    <source>
        <dbReference type="EMBL" id="KSU49013.1"/>
    </source>
</evidence>
<dbReference type="PANTHER" id="PTHR43523">
    <property type="entry name" value="GLUCOSE-1-PHOSPHATE ADENYLYLTRANSFERASE-RELATED"/>
    <property type="match status" value="1"/>
</dbReference>
<dbReference type="Gene3D" id="3.90.550.10">
    <property type="entry name" value="Spore Coat Polysaccharide Biosynthesis Protein SpsA, Chain A"/>
    <property type="match status" value="1"/>
</dbReference>
<keyword evidence="5" id="KW-0548">Nucleotidyltransferase</keyword>
<dbReference type="InterPro" id="IPR029044">
    <property type="entry name" value="Nucleotide-diphossugar_trans"/>
</dbReference>
<dbReference type="Proteomes" id="UP000053797">
    <property type="component" value="Unassembled WGS sequence"/>
</dbReference>
<dbReference type="SUPFAM" id="SSF53448">
    <property type="entry name" value="Nucleotide-diphospho-sugar transferases"/>
    <property type="match status" value="1"/>
</dbReference>
<feature type="domain" description="Nucleotidyl transferase" evidence="3">
    <location>
        <begin position="20"/>
        <end position="174"/>
    </location>
</feature>
<dbReference type="InterPro" id="IPR005835">
    <property type="entry name" value="NTP_transferase_dom"/>
</dbReference>
<evidence type="ECO:0000259" key="3">
    <source>
        <dbReference type="Pfam" id="PF00483"/>
    </source>
</evidence>
<dbReference type="GO" id="GO:0005978">
    <property type="term" value="P:glycogen biosynthetic process"/>
    <property type="evidence" value="ECO:0007669"/>
    <property type="project" value="UniProtKB-KW"/>
</dbReference>
<dbReference type="OrthoDB" id="9801810at2"/>
<dbReference type="AlphaFoldDB" id="A0A0V8GFJ0"/>
<dbReference type="InterPro" id="IPR011004">
    <property type="entry name" value="Trimer_LpxA-like_sf"/>
</dbReference>
<evidence type="ECO:0000256" key="2">
    <source>
        <dbReference type="ARBA" id="ARBA00023056"/>
    </source>
</evidence>
<gene>
    <name evidence="5" type="ORF">AS033_06455</name>
</gene>
<dbReference type="EMBL" id="LNQL01000002">
    <property type="protein sequence ID" value="KSU49013.1"/>
    <property type="molecule type" value="Genomic_DNA"/>
</dbReference>
<dbReference type="InterPro" id="IPR056818">
    <property type="entry name" value="GlmU/GlgC-like_hexapep"/>
</dbReference>
<dbReference type="NCBIfam" id="TIGR02092">
    <property type="entry name" value="glgD"/>
    <property type="match status" value="1"/>
</dbReference>
<dbReference type="CDD" id="cd04651">
    <property type="entry name" value="LbH_G1P_AT_C"/>
    <property type="match status" value="1"/>
</dbReference>
<dbReference type="SUPFAM" id="SSF51161">
    <property type="entry name" value="Trimeric LpxA-like enzymes"/>
    <property type="match status" value="1"/>
</dbReference>
<name>A0A0V8GFJ0_9BACL</name>